<organism evidence="1 2">
    <name type="scientific">Qingrenia yutianensis</name>
    <dbReference type="NCBI Taxonomy" id="2763676"/>
    <lineage>
        <taxon>Bacteria</taxon>
        <taxon>Bacillati</taxon>
        <taxon>Bacillota</taxon>
        <taxon>Clostridia</taxon>
        <taxon>Eubacteriales</taxon>
        <taxon>Oscillospiraceae</taxon>
        <taxon>Qingrenia</taxon>
    </lineage>
</organism>
<protein>
    <submittedName>
        <fullName evidence="1">Uncharacterized protein</fullName>
    </submittedName>
</protein>
<name>A0A926FFC0_9FIRM</name>
<dbReference type="AlphaFoldDB" id="A0A926FFC0"/>
<dbReference type="Proteomes" id="UP000647416">
    <property type="component" value="Unassembled WGS sequence"/>
</dbReference>
<sequence>MIKLGTEKELFKIKHLPINIQTAISEDIKILDDSYGKDRNIDVDMGGFVVVCNKGERLNIENFQIDFEVTEFLQAICPYVKKLYISGTERNIIIYKKQE</sequence>
<reference evidence="1" key="1">
    <citation type="submission" date="2020-08" db="EMBL/GenBank/DDBJ databases">
        <title>Genome public.</title>
        <authorList>
            <person name="Liu C."/>
            <person name="Sun Q."/>
        </authorList>
    </citation>
    <scope>NUCLEOTIDE SEQUENCE</scope>
    <source>
        <strain evidence="1">NSJ-50</strain>
    </source>
</reference>
<dbReference type="RefSeq" id="WP_262432547.1">
    <property type="nucleotide sequence ID" value="NZ_JACRTE010000018.1"/>
</dbReference>
<proteinExistence type="predicted"/>
<comment type="caution">
    <text evidence="1">The sequence shown here is derived from an EMBL/GenBank/DDBJ whole genome shotgun (WGS) entry which is preliminary data.</text>
</comment>
<accession>A0A926FFC0</accession>
<evidence type="ECO:0000313" key="1">
    <source>
        <dbReference type="EMBL" id="MBC8597234.1"/>
    </source>
</evidence>
<evidence type="ECO:0000313" key="2">
    <source>
        <dbReference type="Proteomes" id="UP000647416"/>
    </source>
</evidence>
<keyword evidence="2" id="KW-1185">Reference proteome</keyword>
<gene>
    <name evidence="1" type="ORF">H8706_10220</name>
</gene>
<dbReference type="EMBL" id="JACRTE010000018">
    <property type="protein sequence ID" value="MBC8597234.1"/>
    <property type="molecule type" value="Genomic_DNA"/>
</dbReference>